<dbReference type="EMBL" id="OX597820">
    <property type="protein sequence ID" value="CAI9725256.1"/>
    <property type="molecule type" value="Genomic_DNA"/>
</dbReference>
<keyword evidence="5" id="KW-1185">Reference proteome</keyword>
<dbReference type="CDD" id="cd20237">
    <property type="entry name" value="PFM_LIN24-like"/>
    <property type="match status" value="1"/>
</dbReference>
<feature type="domain" description="SRCR" evidence="3">
    <location>
        <begin position="320"/>
        <end position="412"/>
    </location>
</feature>
<evidence type="ECO:0000256" key="2">
    <source>
        <dbReference type="PROSITE-ProRule" id="PRU00196"/>
    </source>
</evidence>
<proteinExistence type="predicted"/>
<dbReference type="PANTHER" id="PTHR39369">
    <property type="entry name" value="LIN-24 (TWENTY-FOUR) LIKE"/>
    <property type="match status" value="1"/>
</dbReference>
<dbReference type="Pfam" id="PF00530">
    <property type="entry name" value="SRCR"/>
    <property type="match status" value="1"/>
</dbReference>
<dbReference type="InterPro" id="IPR004991">
    <property type="entry name" value="Aerolysin-like"/>
</dbReference>
<dbReference type="PRINTS" id="PR00258">
    <property type="entry name" value="SPERACTRCPTR"/>
</dbReference>
<reference evidence="4" key="1">
    <citation type="submission" date="2023-08" db="EMBL/GenBank/DDBJ databases">
        <authorList>
            <person name="Alioto T."/>
            <person name="Alioto T."/>
            <person name="Gomez Garrido J."/>
        </authorList>
    </citation>
    <scope>NUCLEOTIDE SEQUENCE</scope>
</reference>
<dbReference type="Gene3D" id="2.170.15.10">
    <property type="entry name" value="Proaerolysin, chain A, domain 3"/>
    <property type="match status" value="1"/>
</dbReference>
<sequence>MDCTNIIDLEPLIKNWAWTEYQKSGKDAKKHDYKNVLLKINWSHTEFTTFDLEYLNKERSKGQKSQVVFKSIYENNTKESQENSFTTERTTVSTCTTALTQGFSKGFNVELKLALPEDIMEVTTGFGREVTMEKGNEETHEECLTWTANSSVQVRPRHRTTASLVVTEEEFHCDFSLSVRIRGRIVVVLTNLLDNNSFLSVVEGSIVKLLSSNSDIMKHCTKKDDSLIWSVTGKIDMDCSNIIDWEPVIKNWALTQYVKSSKEAKKHKYKNVNLSVNWDHTEFTMVDLEYLNKERRTGLLSCVLLYTVLAVSQAGYPADIRIVGSKTRGRVEVRYNNVWGTICSDFWDDSSARVVIWSQYKRQAKRHSIHLFIFNNRSGMALGGKETPSGSGKIWLDEVKCKGTETYIDECPIYLGESMIVFTKVMQESNAIPLTRSMSELQTELQMKGWFK</sequence>
<dbReference type="Proteomes" id="UP001162480">
    <property type="component" value="Chromosome 7"/>
</dbReference>
<feature type="disulfide bond" evidence="2">
    <location>
        <begin position="401"/>
        <end position="411"/>
    </location>
</feature>
<dbReference type="GO" id="GO:0016020">
    <property type="term" value="C:membrane"/>
    <property type="evidence" value="ECO:0007669"/>
    <property type="project" value="InterPro"/>
</dbReference>
<dbReference type="SMART" id="SM00202">
    <property type="entry name" value="SR"/>
    <property type="match status" value="1"/>
</dbReference>
<evidence type="ECO:0000313" key="5">
    <source>
        <dbReference type="Proteomes" id="UP001162480"/>
    </source>
</evidence>
<gene>
    <name evidence="4" type="ORF">OCTVUL_1B013457</name>
</gene>
<dbReference type="SUPFAM" id="SSF56973">
    <property type="entry name" value="Aerolisin/ETX pore-forming domain"/>
    <property type="match status" value="1"/>
</dbReference>
<dbReference type="PROSITE" id="PS50287">
    <property type="entry name" value="SRCR_2"/>
    <property type="match status" value="1"/>
</dbReference>
<evidence type="ECO:0000259" key="3">
    <source>
        <dbReference type="PROSITE" id="PS50287"/>
    </source>
</evidence>
<protein>
    <submittedName>
        <fullName evidence="4">Lin 24 like family member</fullName>
    </submittedName>
</protein>
<comment type="caution">
    <text evidence="2">Lacks conserved residue(s) required for the propagation of feature annotation.</text>
</comment>
<keyword evidence="1 2" id="KW-1015">Disulfide bond</keyword>
<dbReference type="PANTHER" id="PTHR39369:SF6">
    <property type="entry name" value="LIN-24 (TWENTY-FOUR) LIKE"/>
    <property type="match status" value="1"/>
</dbReference>
<accession>A0AA36F4C6</accession>
<dbReference type="SUPFAM" id="SSF56487">
    <property type="entry name" value="SRCR-like"/>
    <property type="match status" value="1"/>
</dbReference>
<dbReference type="InterPro" id="IPR001190">
    <property type="entry name" value="SRCR"/>
</dbReference>
<dbReference type="Gene3D" id="3.10.250.10">
    <property type="entry name" value="SRCR-like domain"/>
    <property type="match status" value="1"/>
</dbReference>
<name>A0AA36F4C6_OCTVU</name>
<evidence type="ECO:0000256" key="1">
    <source>
        <dbReference type="ARBA" id="ARBA00023157"/>
    </source>
</evidence>
<dbReference type="AlphaFoldDB" id="A0AA36F4C6"/>
<dbReference type="InterPro" id="IPR036772">
    <property type="entry name" value="SRCR-like_dom_sf"/>
</dbReference>
<organism evidence="4 5">
    <name type="scientific">Octopus vulgaris</name>
    <name type="common">Common octopus</name>
    <dbReference type="NCBI Taxonomy" id="6645"/>
    <lineage>
        <taxon>Eukaryota</taxon>
        <taxon>Metazoa</taxon>
        <taxon>Spiralia</taxon>
        <taxon>Lophotrochozoa</taxon>
        <taxon>Mollusca</taxon>
        <taxon>Cephalopoda</taxon>
        <taxon>Coleoidea</taxon>
        <taxon>Octopodiformes</taxon>
        <taxon>Octopoda</taxon>
        <taxon>Incirrata</taxon>
        <taxon>Octopodidae</taxon>
        <taxon>Octopus</taxon>
    </lineage>
</organism>
<dbReference type="Pfam" id="PF03318">
    <property type="entry name" value="ETX_MTX2"/>
    <property type="match status" value="1"/>
</dbReference>
<evidence type="ECO:0000313" key="4">
    <source>
        <dbReference type="EMBL" id="CAI9725256.1"/>
    </source>
</evidence>